<dbReference type="Proteomes" id="UP000307602">
    <property type="component" value="Unassembled WGS sequence"/>
</dbReference>
<comment type="similarity">
    <text evidence="3">Belongs to the glycosyl hydrolase 5 (cellulase A) family.</text>
</comment>
<evidence type="ECO:0000256" key="2">
    <source>
        <dbReference type="ARBA" id="ARBA00023295"/>
    </source>
</evidence>
<feature type="signal peptide" evidence="4">
    <location>
        <begin position="1"/>
        <end position="28"/>
    </location>
</feature>
<organism evidence="6 7">
    <name type="scientific">Flavivirga rizhaonensis</name>
    <dbReference type="NCBI Taxonomy" id="2559571"/>
    <lineage>
        <taxon>Bacteria</taxon>
        <taxon>Pseudomonadati</taxon>
        <taxon>Bacteroidota</taxon>
        <taxon>Flavobacteriia</taxon>
        <taxon>Flavobacteriales</taxon>
        <taxon>Flavobacteriaceae</taxon>
        <taxon>Flavivirga</taxon>
    </lineage>
</organism>
<dbReference type="SUPFAM" id="SSF51445">
    <property type="entry name" value="(Trans)glycosidases"/>
    <property type="match status" value="1"/>
</dbReference>
<dbReference type="AlphaFoldDB" id="A0A4S1DWA0"/>
<name>A0A4S1DWA0_9FLAO</name>
<evidence type="ECO:0000256" key="4">
    <source>
        <dbReference type="SAM" id="SignalP"/>
    </source>
</evidence>
<evidence type="ECO:0000256" key="3">
    <source>
        <dbReference type="RuleBase" id="RU361153"/>
    </source>
</evidence>
<keyword evidence="2 3" id="KW-0326">Glycosidase</keyword>
<dbReference type="InterPro" id="IPR001547">
    <property type="entry name" value="Glyco_hydro_5"/>
</dbReference>
<keyword evidence="1 3" id="KW-0378">Hydrolase</keyword>
<accession>A0A4S1DWA0</accession>
<comment type="caution">
    <text evidence="6">The sequence shown here is derived from an EMBL/GenBank/DDBJ whole genome shotgun (WGS) entry which is preliminary data.</text>
</comment>
<keyword evidence="4" id="KW-0732">Signal</keyword>
<dbReference type="EMBL" id="SRSO01000013">
    <property type="protein sequence ID" value="TGV02426.1"/>
    <property type="molecule type" value="Genomic_DNA"/>
</dbReference>
<dbReference type="Gene3D" id="3.20.20.80">
    <property type="entry name" value="Glycosidases"/>
    <property type="match status" value="1"/>
</dbReference>
<dbReference type="Pfam" id="PF00150">
    <property type="entry name" value="Cellulase"/>
    <property type="match status" value="1"/>
</dbReference>
<feature type="domain" description="Glycoside hydrolase family 5" evidence="5">
    <location>
        <begin position="58"/>
        <end position="299"/>
    </location>
</feature>
<evidence type="ECO:0000313" key="6">
    <source>
        <dbReference type="EMBL" id="TGV02426.1"/>
    </source>
</evidence>
<protein>
    <recommendedName>
        <fullName evidence="5">Glycoside hydrolase family 5 domain-containing protein</fullName>
    </recommendedName>
</protein>
<dbReference type="InterPro" id="IPR017853">
    <property type="entry name" value="GH"/>
</dbReference>
<proteinExistence type="inferred from homology"/>
<evidence type="ECO:0000256" key="1">
    <source>
        <dbReference type="ARBA" id="ARBA00022801"/>
    </source>
</evidence>
<dbReference type="PROSITE" id="PS51257">
    <property type="entry name" value="PROKAR_LIPOPROTEIN"/>
    <property type="match status" value="1"/>
</dbReference>
<evidence type="ECO:0000259" key="5">
    <source>
        <dbReference type="Pfam" id="PF00150"/>
    </source>
</evidence>
<gene>
    <name evidence="6" type="ORF">EM932_10765</name>
</gene>
<feature type="chain" id="PRO_5020760299" description="Glycoside hydrolase family 5 domain-containing protein" evidence="4">
    <location>
        <begin position="29"/>
        <end position="511"/>
    </location>
</feature>
<evidence type="ECO:0000313" key="7">
    <source>
        <dbReference type="Proteomes" id="UP000307602"/>
    </source>
</evidence>
<dbReference type="GO" id="GO:0004553">
    <property type="term" value="F:hydrolase activity, hydrolyzing O-glycosyl compounds"/>
    <property type="evidence" value="ECO:0007669"/>
    <property type="project" value="InterPro"/>
</dbReference>
<keyword evidence="7" id="KW-1185">Reference proteome</keyword>
<dbReference type="RefSeq" id="WP_135877194.1">
    <property type="nucleotide sequence ID" value="NZ_SRSO01000013.1"/>
</dbReference>
<dbReference type="GO" id="GO:0000272">
    <property type="term" value="P:polysaccharide catabolic process"/>
    <property type="evidence" value="ECO:0007669"/>
    <property type="project" value="InterPro"/>
</dbReference>
<reference evidence="6 7" key="1">
    <citation type="submission" date="2019-04" db="EMBL/GenBank/DDBJ databases">
        <authorList>
            <person name="Liu A."/>
        </authorList>
    </citation>
    <scope>NUCLEOTIDE SEQUENCE [LARGE SCALE GENOMIC DNA]</scope>
    <source>
        <strain evidence="6 7">RZ03</strain>
    </source>
</reference>
<dbReference type="OrthoDB" id="781226at2"/>
<sequence length="511" mass="58145">MKKEYFKPRFRFSLLILVIIFCAISAFSCDDDHDVKIEEKSNDLVVKTREVLVESYIGNGVQWDPYPQAYRYWNQPIQDADWNKMYARLDYMKPSFIRVVFGSYDKYAISSADSYDPTALYEGLGKILQYCQDNDITVMLGDWGYNQVDSNQDIIFENRIDNAVNYLDYLVNTQGFTCIKYYTTINEPNLSGSAANGNYNVWKNATAYFYDKMVEAGLDTQVKLAGPDIAIFNDNDVSWITDTESDLGNKIDLYDVHTYPSRGALFSGEFEELLNVYKSRVPAGKQIVIGEFGFKYETGSSRMDVELSNENLNNINSDPFIGTDSNTLVDQYIHGVDLVGLNMKIINSGFAGAINWNLDDAMHSSSTSGQDLKVWGYWNVLGEELLGNSEKETLRPHFYSFSLISRYMQKESKVYKVEVPELVGLDAIAVEKDGKYMIAINNMSNNEYNINFSLDNGNELSGLKKFIYKEVNRLVDADGFPLPEEENLSIGKGNIINIKPETLTVYTNFDF</sequence>